<gene>
    <name evidence="4" type="ORF">VSVS05_01719</name>
</gene>
<dbReference type="InterPro" id="IPR050135">
    <property type="entry name" value="dGTPase-like"/>
</dbReference>
<name>A0A1C7FBX0_9VIBR</name>
<evidence type="ECO:0000313" key="4">
    <source>
        <dbReference type="EMBL" id="ANU36844.1"/>
    </source>
</evidence>
<dbReference type="SUPFAM" id="SSF109604">
    <property type="entry name" value="HD-domain/PDEase-like"/>
    <property type="match status" value="1"/>
</dbReference>
<evidence type="ECO:0000313" key="5">
    <source>
        <dbReference type="Proteomes" id="UP000092528"/>
    </source>
</evidence>
<dbReference type="EMBL" id="CP016414">
    <property type="protein sequence ID" value="ANU36844.1"/>
    <property type="molecule type" value="Genomic_DNA"/>
</dbReference>
<dbReference type="NCBIfam" id="TIGR01353">
    <property type="entry name" value="dGTP_triPase"/>
    <property type="match status" value="1"/>
</dbReference>
<dbReference type="AlphaFoldDB" id="A0A1C7FBX0"/>
<dbReference type="PANTHER" id="PTHR11373">
    <property type="entry name" value="DEOXYNUCLEOSIDE TRIPHOSPHATE TRIPHOSPHOHYDROLASE"/>
    <property type="match status" value="1"/>
</dbReference>
<evidence type="ECO:0000256" key="2">
    <source>
        <dbReference type="HAMAP-Rule" id="MF_01212"/>
    </source>
</evidence>
<dbReference type="SMART" id="SM00471">
    <property type="entry name" value="HDc"/>
    <property type="match status" value="1"/>
</dbReference>
<dbReference type="HAMAP" id="MF_01212">
    <property type="entry name" value="dGTPase_type2"/>
    <property type="match status" value="1"/>
</dbReference>
<reference evidence="4 5" key="1">
    <citation type="submission" date="2016-07" db="EMBL/GenBank/DDBJ databases">
        <title>Genome sequencing of Vibrio scophthalmi strain VS-05, an isolated from Paralichthys olivaceus.</title>
        <authorList>
            <person name="Han H.-J."/>
        </authorList>
    </citation>
    <scope>NUCLEOTIDE SEQUENCE [LARGE SCALE GENOMIC DNA]</scope>
    <source>
        <strain evidence="4 5">VS-05</strain>
    </source>
</reference>
<dbReference type="InterPro" id="IPR023023">
    <property type="entry name" value="dNTPase_2"/>
</dbReference>
<organism evidence="4 5">
    <name type="scientific">Vibrio scophthalmi</name>
    <dbReference type="NCBI Taxonomy" id="45658"/>
    <lineage>
        <taxon>Bacteria</taxon>
        <taxon>Pseudomonadati</taxon>
        <taxon>Pseudomonadota</taxon>
        <taxon>Gammaproteobacteria</taxon>
        <taxon>Vibrionales</taxon>
        <taxon>Vibrionaceae</taxon>
        <taxon>Vibrio</taxon>
    </lineage>
</organism>
<dbReference type="Pfam" id="PF13286">
    <property type="entry name" value="HD_assoc"/>
    <property type="match status" value="1"/>
</dbReference>
<proteinExistence type="inferred from homology"/>
<protein>
    <recommendedName>
        <fullName evidence="2">Deoxyguanosinetriphosphate triphosphohydrolase-like protein</fullName>
    </recommendedName>
</protein>
<dbReference type="InterPro" id="IPR003607">
    <property type="entry name" value="HD/PDEase_dom"/>
</dbReference>
<dbReference type="GO" id="GO:0008832">
    <property type="term" value="F:dGTPase activity"/>
    <property type="evidence" value="ECO:0007669"/>
    <property type="project" value="TreeGrafter"/>
</dbReference>
<dbReference type="NCBIfam" id="NF041026">
    <property type="entry name" value="antiphage_dGTPase"/>
    <property type="match status" value="1"/>
</dbReference>
<sequence>MTFEISELWQQRHDDEHKLRRDDHRSPYQRDRARILHSAAFRRLQAKTQIHGTSIDDFHRTRLTHSLEAAQIGTGIVAQIKKKQPEFHSLLPTDSLIDSLCLAHDIGHPPYGHGGEVALNYMMREHGGFEGNAQTFRIVTQLEPYTEKFGMNLARRTLLGLLKYPALLSNTCAQQQAPAVSHQRKLRAKDWAPAKGIYDCDKALFDWVIAPLKDDEKALFSQMRSEDVSVTKHKKTRFKSLDCSIMELADDIAYGVHDLEDAIVLGMVSRHQWLEAAASQLAECGDAWFEQNIASVSEMLFAGPHHKRKDAIGGIVNALLTSISVKPIDAPFTSQLLAFNAVLEPSMARALEILKTFVSQYVIQAPHVQLMEYKGQQIIMDIFEALSADPERLLPIETRQAWQMIDCEAQGMRIIADYISSMTDGHAKRFHQQLFSSH</sequence>
<evidence type="ECO:0000259" key="3">
    <source>
        <dbReference type="PROSITE" id="PS51831"/>
    </source>
</evidence>
<dbReference type="PATRIC" id="fig|45658.7.peg.1707"/>
<comment type="similarity">
    <text evidence="2">Belongs to the dGTPase family. Type 2 subfamily.</text>
</comment>
<dbReference type="GeneID" id="96873302"/>
<dbReference type="PROSITE" id="PS51831">
    <property type="entry name" value="HD"/>
    <property type="match status" value="1"/>
</dbReference>
<dbReference type="GO" id="GO:0006203">
    <property type="term" value="P:dGTP catabolic process"/>
    <property type="evidence" value="ECO:0007669"/>
    <property type="project" value="TreeGrafter"/>
</dbReference>
<keyword evidence="5" id="KW-1185">Reference proteome</keyword>
<dbReference type="STRING" id="45658.VSVS12_01281"/>
<dbReference type="Proteomes" id="UP000092528">
    <property type="component" value="Chromosome 1"/>
</dbReference>
<dbReference type="PANTHER" id="PTHR11373:SF40">
    <property type="entry name" value="DEOXYGUANOSINETRIPHOSPHATE TRIPHOSPHOHYDROLASE-LIKE PROTEIN 2"/>
    <property type="match status" value="1"/>
</dbReference>
<evidence type="ECO:0000256" key="1">
    <source>
        <dbReference type="ARBA" id="ARBA00022801"/>
    </source>
</evidence>
<dbReference type="NCBIfam" id="NF003701">
    <property type="entry name" value="PRK05318.1"/>
    <property type="match status" value="1"/>
</dbReference>
<dbReference type="InterPro" id="IPR026875">
    <property type="entry name" value="PHydrolase_assoc_dom"/>
</dbReference>
<dbReference type="RefSeq" id="WP_065545474.1">
    <property type="nucleotide sequence ID" value="NZ_CP016414.1"/>
</dbReference>
<dbReference type="InterPro" id="IPR006261">
    <property type="entry name" value="dGTPase"/>
</dbReference>
<accession>A0A1C7FBX0</accession>
<dbReference type="Gene3D" id="1.10.3210.10">
    <property type="entry name" value="Hypothetical protein af1432"/>
    <property type="match status" value="1"/>
</dbReference>
<feature type="domain" description="HD" evidence="3">
    <location>
        <begin position="62"/>
        <end position="255"/>
    </location>
</feature>
<dbReference type="InterPro" id="IPR006674">
    <property type="entry name" value="HD_domain"/>
</dbReference>
<keyword evidence="1 2" id="KW-0378">Hydrolase</keyword>